<dbReference type="EMBL" id="BKCP01005461">
    <property type="protein sequence ID" value="GER38155.1"/>
    <property type="molecule type" value="Genomic_DNA"/>
</dbReference>
<feature type="region of interest" description="Disordered" evidence="1">
    <location>
        <begin position="104"/>
        <end position="139"/>
    </location>
</feature>
<dbReference type="GO" id="GO:0051301">
    <property type="term" value="P:cell division"/>
    <property type="evidence" value="ECO:0007669"/>
    <property type="project" value="UniProtKB-KW"/>
</dbReference>
<sequence>MMGGMARRCRNRSDSNRRIEVLQTHALATWLRFPINSMSSPLSDFASQGETRNNRCRNALGGRAQHSNNSNLPSVPGSDPDPQSVFLVLVKGWSSICYNLETEQSGATELNSPSSQEASEEDEESSPLDETSHQMDWKRPKQPLCKFRHSHQRKGQGPISLLSNCLNQHKAGSYYHIGSTRKGRRIRAQSREHSLISRQRIANPGITRGQGERAFINSIHRWISKIARASELLKGKRNPILY</sequence>
<feature type="compositionally biased region" description="Polar residues" evidence="1">
    <location>
        <begin position="42"/>
        <end position="51"/>
    </location>
</feature>
<name>A0A5A7PZ58_STRAF</name>
<protein>
    <submittedName>
        <fullName evidence="2">Cell division control 6</fullName>
    </submittedName>
</protein>
<evidence type="ECO:0000256" key="1">
    <source>
        <dbReference type="SAM" id="MobiDB-lite"/>
    </source>
</evidence>
<feature type="compositionally biased region" description="Acidic residues" evidence="1">
    <location>
        <begin position="118"/>
        <end position="127"/>
    </location>
</feature>
<comment type="caution">
    <text evidence="2">The sequence shown here is derived from an EMBL/GenBank/DDBJ whole genome shotgun (WGS) entry which is preliminary data.</text>
</comment>
<proteinExistence type="predicted"/>
<dbReference type="Proteomes" id="UP000325081">
    <property type="component" value="Unassembled WGS sequence"/>
</dbReference>
<keyword evidence="2" id="KW-0132">Cell division</keyword>
<feature type="region of interest" description="Disordered" evidence="1">
    <location>
        <begin position="42"/>
        <end position="79"/>
    </location>
</feature>
<dbReference type="AlphaFoldDB" id="A0A5A7PZ58"/>
<keyword evidence="3" id="KW-1185">Reference proteome</keyword>
<accession>A0A5A7PZ58</accession>
<reference evidence="3" key="1">
    <citation type="journal article" date="2019" name="Curr. Biol.">
        <title>Genome Sequence of Striga asiatica Provides Insight into the Evolution of Plant Parasitism.</title>
        <authorList>
            <person name="Yoshida S."/>
            <person name="Kim S."/>
            <person name="Wafula E.K."/>
            <person name="Tanskanen J."/>
            <person name="Kim Y.M."/>
            <person name="Honaas L."/>
            <person name="Yang Z."/>
            <person name="Spallek T."/>
            <person name="Conn C.E."/>
            <person name="Ichihashi Y."/>
            <person name="Cheong K."/>
            <person name="Cui S."/>
            <person name="Der J.P."/>
            <person name="Gundlach H."/>
            <person name="Jiao Y."/>
            <person name="Hori C."/>
            <person name="Ishida J.K."/>
            <person name="Kasahara H."/>
            <person name="Kiba T."/>
            <person name="Kim M.S."/>
            <person name="Koo N."/>
            <person name="Laohavisit A."/>
            <person name="Lee Y.H."/>
            <person name="Lumba S."/>
            <person name="McCourt P."/>
            <person name="Mortimer J.C."/>
            <person name="Mutuku J.M."/>
            <person name="Nomura T."/>
            <person name="Sasaki-Sekimoto Y."/>
            <person name="Seto Y."/>
            <person name="Wang Y."/>
            <person name="Wakatake T."/>
            <person name="Sakakibara H."/>
            <person name="Demura T."/>
            <person name="Yamaguchi S."/>
            <person name="Yoneyama K."/>
            <person name="Manabe R.I."/>
            <person name="Nelson D.C."/>
            <person name="Schulman A.H."/>
            <person name="Timko M.P."/>
            <person name="dePamphilis C.W."/>
            <person name="Choi D."/>
            <person name="Shirasu K."/>
        </authorList>
    </citation>
    <scope>NUCLEOTIDE SEQUENCE [LARGE SCALE GENOMIC DNA]</scope>
    <source>
        <strain evidence="3">cv. UVA1</strain>
    </source>
</reference>
<organism evidence="2 3">
    <name type="scientific">Striga asiatica</name>
    <name type="common">Asiatic witchweed</name>
    <name type="synonym">Buchnera asiatica</name>
    <dbReference type="NCBI Taxonomy" id="4170"/>
    <lineage>
        <taxon>Eukaryota</taxon>
        <taxon>Viridiplantae</taxon>
        <taxon>Streptophyta</taxon>
        <taxon>Embryophyta</taxon>
        <taxon>Tracheophyta</taxon>
        <taxon>Spermatophyta</taxon>
        <taxon>Magnoliopsida</taxon>
        <taxon>eudicotyledons</taxon>
        <taxon>Gunneridae</taxon>
        <taxon>Pentapetalae</taxon>
        <taxon>asterids</taxon>
        <taxon>lamiids</taxon>
        <taxon>Lamiales</taxon>
        <taxon>Orobanchaceae</taxon>
        <taxon>Buchnereae</taxon>
        <taxon>Striga</taxon>
    </lineage>
</organism>
<gene>
    <name evidence="2" type="ORF">STAS_14613</name>
</gene>
<feature type="compositionally biased region" description="Basic and acidic residues" evidence="1">
    <location>
        <begin position="130"/>
        <end position="139"/>
    </location>
</feature>
<evidence type="ECO:0000313" key="2">
    <source>
        <dbReference type="EMBL" id="GER38155.1"/>
    </source>
</evidence>
<dbReference type="OrthoDB" id="10647631at2759"/>
<evidence type="ECO:0000313" key="3">
    <source>
        <dbReference type="Proteomes" id="UP000325081"/>
    </source>
</evidence>
<keyword evidence="2" id="KW-0131">Cell cycle</keyword>